<dbReference type="Pfam" id="PF22677">
    <property type="entry name" value="Ble-like_N"/>
    <property type="match status" value="1"/>
</dbReference>
<dbReference type="EMBL" id="BQKE01000002">
    <property type="protein sequence ID" value="GJM62860.1"/>
    <property type="molecule type" value="Genomic_DNA"/>
</dbReference>
<dbReference type="RefSeq" id="WP_338238091.1">
    <property type="nucleotide sequence ID" value="NZ_BQKE01000002.1"/>
</dbReference>
<reference evidence="3 4" key="1">
    <citation type="submission" date="2021-12" db="EMBL/GenBank/DDBJ databases">
        <title>Genome sequencing of bacteria with rrn-lacking chromosome and rrn-plasmid.</title>
        <authorList>
            <person name="Anda M."/>
            <person name="Iwasaki W."/>
        </authorList>
    </citation>
    <scope>NUCLEOTIDE SEQUENCE [LARGE SCALE GENOMIC DNA]</scope>
    <source>
        <strain evidence="3 4">NBRC 15940</strain>
    </source>
</reference>
<feature type="chain" id="PRO_5042999908" evidence="1">
    <location>
        <begin position="21"/>
        <end position="283"/>
    </location>
</feature>
<name>A0AAN5AKH2_9BACT</name>
<dbReference type="Pfam" id="PF00903">
    <property type="entry name" value="Glyoxalase"/>
    <property type="match status" value="1"/>
</dbReference>
<feature type="domain" description="VOC" evidence="2">
    <location>
        <begin position="168"/>
        <end position="280"/>
    </location>
</feature>
<feature type="domain" description="VOC" evidence="2">
    <location>
        <begin position="39"/>
        <end position="154"/>
    </location>
</feature>
<sequence length="283" mass="31531">MLIKYYFPLLLTLFLAACQASIQFPPISEQENPEYYPGQIIWRDLVTRDAQKAKDFYGGVFGWEFDALYKEGYQYLLVKNNGKPIAGIWGVPAKPEDSGDEWISSVSVSDVKKTLNELQPLGAESIGKVIHLKGRGTSALIKDPEGAYISLIKSDSGDPANDIESNHGWIWTELWTNDLEKSKAFYQNIGYTIEQVPGQAVAYWVLKNGDQQCAAMIQNPLDNIRSLWVPYIKVANPHMICDKVKALGGDVIMKPQENIRNGSVGICADPQGAIFAVQKYPLN</sequence>
<dbReference type="CDD" id="cd07247">
    <property type="entry name" value="SgaA_N_like"/>
    <property type="match status" value="1"/>
</dbReference>
<dbReference type="AlphaFoldDB" id="A0AAN5AKH2"/>
<dbReference type="PANTHER" id="PTHR33993:SF14">
    <property type="entry name" value="GB|AAF24581.1"/>
    <property type="match status" value="1"/>
</dbReference>
<evidence type="ECO:0000259" key="2">
    <source>
        <dbReference type="PROSITE" id="PS51819"/>
    </source>
</evidence>
<dbReference type="InterPro" id="IPR037523">
    <property type="entry name" value="VOC_core"/>
</dbReference>
<dbReference type="PANTHER" id="PTHR33993">
    <property type="entry name" value="GLYOXALASE-RELATED"/>
    <property type="match status" value="1"/>
</dbReference>
<dbReference type="PROSITE" id="PS51257">
    <property type="entry name" value="PROKAR_LIPOPROTEIN"/>
    <property type="match status" value="1"/>
</dbReference>
<feature type="signal peptide" evidence="1">
    <location>
        <begin position="1"/>
        <end position="20"/>
    </location>
</feature>
<keyword evidence="1" id="KW-0732">Signal</keyword>
<dbReference type="InterPro" id="IPR053863">
    <property type="entry name" value="Glyoxy/Ble-like_N"/>
</dbReference>
<dbReference type="Gene3D" id="3.10.180.10">
    <property type="entry name" value="2,3-Dihydroxybiphenyl 1,2-Dioxygenase, domain 1"/>
    <property type="match status" value="2"/>
</dbReference>
<evidence type="ECO:0000256" key="1">
    <source>
        <dbReference type="SAM" id="SignalP"/>
    </source>
</evidence>
<gene>
    <name evidence="3" type="primary">cfp32</name>
    <name evidence="3" type="ORF">PEDI_34120</name>
</gene>
<dbReference type="Proteomes" id="UP001310022">
    <property type="component" value="Unassembled WGS sequence"/>
</dbReference>
<accession>A0AAN5AKH2</accession>
<dbReference type="PROSITE" id="PS51819">
    <property type="entry name" value="VOC"/>
    <property type="match status" value="2"/>
</dbReference>
<dbReference type="InterPro" id="IPR004360">
    <property type="entry name" value="Glyas_Fos-R_dOase_dom"/>
</dbReference>
<dbReference type="InterPro" id="IPR052164">
    <property type="entry name" value="Anthracycline_SecMetBiosynth"/>
</dbReference>
<proteinExistence type="predicted"/>
<evidence type="ECO:0000313" key="3">
    <source>
        <dbReference type="EMBL" id="GJM62860.1"/>
    </source>
</evidence>
<organism evidence="3 4">
    <name type="scientific">Persicobacter diffluens</name>
    <dbReference type="NCBI Taxonomy" id="981"/>
    <lineage>
        <taxon>Bacteria</taxon>
        <taxon>Pseudomonadati</taxon>
        <taxon>Bacteroidota</taxon>
        <taxon>Cytophagia</taxon>
        <taxon>Cytophagales</taxon>
        <taxon>Persicobacteraceae</taxon>
        <taxon>Persicobacter</taxon>
    </lineage>
</organism>
<dbReference type="SUPFAM" id="SSF54593">
    <property type="entry name" value="Glyoxalase/Bleomycin resistance protein/Dihydroxybiphenyl dioxygenase"/>
    <property type="match status" value="2"/>
</dbReference>
<comment type="caution">
    <text evidence="3">The sequence shown here is derived from an EMBL/GenBank/DDBJ whole genome shotgun (WGS) entry which is preliminary data.</text>
</comment>
<keyword evidence="4" id="KW-1185">Reference proteome</keyword>
<dbReference type="InterPro" id="IPR029068">
    <property type="entry name" value="Glyas_Bleomycin-R_OHBP_Dase"/>
</dbReference>
<protein>
    <submittedName>
        <fullName evidence="3">Glyoxylase CFP32</fullName>
    </submittedName>
</protein>
<evidence type="ECO:0000313" key="4">
    <source>
        <dbReference type="Proteomes" id="UP001310022"/>
    </source>
</evidence>